<evidence type="ECO:0000313" key="2">
    <source>
        <dbReference type="Proteomes" id="UP000264605"/>
    </source>
</evidence>
<dbReference type="Proteomes" id="UP000264605">
    <property type="component" value="Plasmid unnamed2"/>
</dbReference>
<dbReference type="EMBL" id="CP032092">
    <property type="protein sequence ID" value="AXV67706.1"/>
    <property type="molecule type" value="Genomic_DNA"/>
</dbReference>
<accession>A0AAD0SBE0</accession>
<geneLocation type="plasmid" evidence="1 2">
    <name>unnamed2</name>
</geneLocation>
<reference evidence="1 2" key="1">
    <citation type="submission" date="2018-08" db="EMBL/GenBank/DDBJ databases">
        <title>Draft genome sequence of Pseudoalteromonas donghaensis HJ51.</title>
        <authorList>
            <person name="Oh J."/>
            <person name="Roh D."/>
        </authorList>
    </citation>
    <scope>NUCLEOTIDE SEQUENCE [LARGE SCALE GENOMIC DNA]</scope>
    <source>
        <strain evidence="1 2">HJ51</strain>
        <plasmid evidence="1 2">unnamed2</plasmid>
    </source>
</reference>
<sequence>MFISRTEEIGAWSLTQAAMPLQREVVTPAHVALPHQQLYGVVPMITPQAKEKIDEQTLLAAGHLTTLADDWSSWKPFLQGVQKHSLADELLESVLTSEVNTVKQALALKDLHDLTINAIESQLSDYKEFWLSKLKEFGLSTNEQIADFMTRTVELDIESVFFEASKYTYYSSPDAYLKFTYGQGLAVLDIDLKDKPKPLRDLTVNLINVLACIGTYNTSLDLMYSHSVDQELMEYVRDLSSESRNALKESVFELEDEELALFLNEHHSGVAEEFIDMYGDIDSLIFSLKDCIEFNFDLHNDGLFNDLFFYDDLKTSLNNILAVLQNWSDTQNPLVSHPLAYKLKVLSELLLSHWQYDLVNYFETCSDVIVSDLRVISFDLANDTAALNNLNQYFNDTCENGELKIDLTDVRCLDALKQMRMADVLIGVLVSS</sequence>
<name>A0AAD0SBE0_9GAMM</name>
<gene>
    <name evidence="1" type="ORF">D0907_20470</name>
</gene>
<protein>
    <submittedName>
        <fullName evidence="1">Uncharacterized protein</fullName>
    </submittedName>
</protein>
<organism evidence="1 2">
    <name type="scientific">Pseudoalteromonas lipolytica</name>
    <dbReference type="NCBI Taxonomy" id="570156"/>
    <lineage>
        <taxon>Bacteria</taxon>
        <taxon>Pseudomonadati</taxon>
        <taxon>Pseudomonadota</taxon>
        <taxon>Gammaproteobacteria</taxon>
        <taxon>Alteromonadales</taxon>
        <taxon>Pseudoalteromonadaceae</taxon>
        <taxon>Pseudoalteromonas</taxon>
    </lineage>
</organism>
<keyword evidence="1" id="KW-0614">Plasmid</keyword>
<dbReference type="GeneID" id="99507855"/>
<dbReference type="AlphaFoldDB" id="A0AAD0SBE0"/>
<proteinExistence type="predicted"/>
<dbReference type="KEGG" id="pdj:D0907_20470"/>
<dbReference type="RefSeq" id="WP_118845520.1">
    <property type="nucleotide sequence ID" value="NZ_CP032092.1"/>
</dbReference>
<evidence type="ECO:0000313" key="1">
    <source>
        <dbReference type="EMBL" id="AXV67706.1"/>
    </source>
</evidence>